<feature type="transmembrane region" description="Helical" evidence="1">
    <location>
        <begin position="333"/>
        <end position="352"/>
    </location>
</feature>
<keyword evidence="1" id="KW-0812">Transmembrane</keyword>
<keyword evidence="1" id="KW-0472">Membrane</keyword>
<dbReference type="HOGENOM" id="CLU_002755_1_2_12"/>
<feature type="transmembrane region" description="Helical" evidence="1">
    <location>
        <begin position="858"/>
        <end position="881"/>
    </location>
</feature>
<keyword evidence="1" id="KW-1133">Transmembrane helix</keyword>
<feature type="transmembrane region" description="Helical" evidence="1">
    <location>
        <begin position="537"/>
        <end position="554"/>
    </location>
</feature>
<dbReference type="PRINTS" id="PR00702">
    <property type="entry name" value="ACRIFLAVINRP"/>
</dbReference>
<feature type="transmembrane region" description="Helical" evidence="1">
    <location>
        <begin position="888"/>
        <end position="908"/>
    </location>
</feature>
<dbReference type="EMBL" id="CP002541">
    <property type="protein sequence ID" value="ADY12854.1"/>
    <property type="molecule type" value="Genomic_DNA"/>
</dbReference>
<sequence>MKLSELSVRRPVLISMIYLLLLLISLLFLKDLDIALYPSVEMPVLSVMVETGDAGPEEVEQQVTKIIENTVGSLESLESITSQSSDGRSMVMLEFAYGTDLDEASSSLESLLSRVTRQLPSWAETPSVMRFDMSSSSTFMRLMLSGSLDEQTLKQLAEDTISPLLLRVEGVSQVEVRGAGDTQIQVVIDPIRLEAYDLTLSEVKNALALRNVQGKVGTITQNLIDYSITLDERFTDLTTIRETVVTTIDGVPIRIDDIGTVAESLETGFNEQYLDGSPVVTLSLSNASDSNAATVANSVQLQLAVIQSQLPDGIKLVIQQDSTTMISSTLSEVYKSAIQGVVLAALVIFLFLRNIKATLIISLSMPISIFFTLMMMSLMGITINSMSMSGLILGIGMIVDASIIILENTYKYREAKHSSAASAILGSQNMSTAILASTLTTICVFLPLFIYKNQLQMIGIMFQDLILTVCIALFASLLVALTLVPALSGSILRLDTRIQKPLKWKVLRYIDDFYVRVEAKLEQAYAHVLSYFLRHRFLLIVLLVLLLIFSLQFFDGIGMNLTPQMNADDTVTLSLTLPSGTTKEASREELFRIQELLMEELPSEAYSQIMVQVGTSNTGSIEIGLPDITQQHYTANEVKQLITPLLATNPSASWTFGGGRGPMSSSPININVSGSDTTTLTQTVNEIATIISSFVPEATNVATDLSNGSPKVSVELNNQLMDELGISVNEVVSTLSSALAGSTATTITTMNVDQSYAVVVSMDSAKYASISDLGNLLVSSKGGSVHLDSFATFSTSTAPASITRENKVRVNHVTANLGEGYTADVVQQKIQAALDQHLLVADGVKVSQGGDMQQLTEYGSTLVIIVLLALVLVFVVMAAQFESLVDPFIIFATIPLLLIGVIFIHIITDQAFTLFSVVGIVALIGVVVNNGIVLVDSINQLVRQKMPVKEACLTAARTRLRPILMTTFTTVLGLVPLAFFPGEGAEMMQPIALTFIGGLVTASFLTLFLSPSLYSLFNKRREKRFFDPNSLANQLAVFDKEGK</sequence>
<feature type="transmembrane region" description="Helical" evidence="1">
    <location>
        <begin position="359"/>
        <end position="383"/>
    </location>
</feature>
<dbReference type="Pfam" id="PF00873">
    <property type="entry name" value="ACR_tran"/>
    <property type="match status" value="1"/>
</dbReference>
<dbReference type="Gene3D" id="3.30.70.1320">
    <property type="entry name" value="Multidrug efflux transporter AcrB pore domain like"/>
    <property type="match status" value="1"/>
</dbReference>
<dbReference type="GO" id="GO:0005886">
    <property type="term" value="C:plasma membrane"/>
    <property type="evidence" value="ECO:0007669"/>
    <property type="project" value="TreeGrafter"/>
</dbReference>
<name>F0RYL1_SPHGB</name>
<dbReference type="Gene3D" id="1.20.1640.10">
    <property type="entry name" value="Multidrug efflux transporter AcrB transmembrane domain"/>
    <property type="match status" value="2"/>
</dbReference>
<dbReference type="Gene3D" id="3.30.70.1440">
    <property type="entry name" value="Multidrug efflux transporter AcrB pore domain"/>
    <property type="match status" value="1"/>
</dbReference>
<dbReference type="RefSeq" id="WP_013606705.1">
    <property type="nucleotide sequence ID" value="NC_015152.1"/>
</dbReference>
<dbReference type="SUPFAM" id="SSF82693">
    <property type="entry name" value="Multidrug efflux transporter AcrB pore domain, PN1, PN2, PC1 and PC2 subdomains"/>
    <property type="match status" value="2"/>
</dbReference>
<dbReference type="SUPFAM" id="SSF82714">
    <property type="entry name" value="Multidrug efflux transporter AcrB TolC docking domain, DN and DC subdomains"/>
    <property type="match status" value="2"/>
</dbReference>
<dbReference type="eggNOG" id="COG0841">
    <property type="taxonomic scope" value="Bacteria"/>
</dbReference>
<dbReference type="SUPFAM" id="SSF82866">
    <property type="entry name" value="Multidrug efflux transporter AcrB transmembrane domain"/>
    <property type="match status" value="2"/>
</dbReference>
<dbReference type="PANTHER" id="PTHR32063">
    <property type="match status" value="1"/>
</dbReference>
<dbReference type="KEGG" id="sbu:SpiBuddy_1029"/>
<reference evidence="3" key="1">
    <citation type="submission" date="2011-02" db="EMBL/GenBank/DDBJ databases">
        <title>Complete sequence of Spirochaeta sp. Buddy.</title>
        <authorList>
            <person name="Lucas S."/>
            <person name="Copeland A."/>
            <person name="Lapidus A."/>
            <person name="Cheng J.-F."/>
            <person name="Goodwin L."/>
            <person name="Pitluck S."/>
            <person name="Zeytun A."/>
            <person name="Detter J.C."/>
            <person name="Han C."/>
            <person name="Tapia R."/>
            <person name="Land M."/>
            <person name="Hauser L."/>
            <person name="Kyrpides N."/>
            <person name="Ivanova N."/>
            <person name="Mikhailova N."/>
            <person name="Pagani I."/>
            <person name="Ritalahti K.M."/>
            <person name="Loeffler F.E."/>
            <person name="Woyke T."/>
        </authorList>
    </citation>
    <scope>NUCLEOTIDE SEQUENCE [LARGE SCALE GENOMIC DNA]</scope>
    <source>
        <strain evidence="3">ATCC BAA-1886 / DSM 22777 / Buddy</strain>
    </source>
</reference>
<dbReference type="Gene3D" id="3.30.70.1430">
    <property type="entry name" value="Multidrug efflux transporter AcrB pore domain"/>
    <property type="match status" value="2"/>
</dbReference>
<evidence type="ECO:0000313" key="2">
    <source>
        <dbReference type="EMBL" id="ADY12854.1"/>
    </source>
</evidence>
<dbReference type="STRING" id="158189.SpiBuddy_1029"/>
<feature type="transmembrane region" description="Helical" evidence="1">
    <location>
        <begin position="12"/>
        <end position="29"/>
    </location>
</feature>
<feature type="transmembrane region" description="Helical" evidence="1">
    <location>
        <begin position="991"/>
        <end position="1017"/>
    </location>
</feature>
<gene>
    <name evidence="2" type="ordered locus">SpiBuddy_1029</name>
</gene>
<feature type="transmembrane region" description="Helical" evidence="1">
    <location>
        <begin position="914"/>
        <end position="939"/>
    </location>
</feature>
<feature type="transmembrane region" description="Helical" evidence="1">
    <location>
        <begin position="431"/>
        <end position="450"/>
    </location>
</feature>
<keyword evidence="3" id="KW-1185">Reference proteome</keyword>
<feature type="transmembrane region" description="Helical" evidence="1">
    <location>
        <begin position="389"/>
        <end position="410"/>
    </location>
</feature>
<organism evidence="2 3">
    <name type="scientific">Sphaerochaeta globosa (strain ATCC BAA-1886 / DSM 22777 / Buddy)</name>
    <name type="common">Spirochaeta sp. (strain Buddy)</name>
    <dbReference type="NCBI Taxonomy" id="158189"/>
    <lineage>
        <taxon>Bacteria</taxon>
        <taxon>Pseudomonadati</taxon>
        <taxon>Spirochaetota</taxon>
        <taxon>Spirochaetia</taxon>
        <taxon>Spirochaetales</taxon>
        <taxon>Sphaerochaetaceae</taxon>
        <taxon>Sphaerochaeta</taxon>
    </lineage>
</organism>
<dbReference type="InterPro" id="IPR027463">
    <property type="entry name" value="AcrB_DN_DC_subdom"/>
</dbReference>
<dbReference type="OrthoDB" id="366306at2"/>
<evidence type="ECO:0000313" key="3">
    <source>
        <dbReference type="Proteomes" id="UP000008466"/>
    </source>
</evidence>
<feature type="transmembrane region" description="Helical" evidence="1">
    <location>
        <begin position="465"/>
        <end position="487"/>
    </location>
</feature>
<dbReference type="InterPro" id="IPR001036">
    <property type="entry name" value="Acrflvin-R"/>
</dbReference>
<accession>F0RYL1</accession>
<protein>
    <submittedName>
        <fullName evidence="2">Acriflavin resistance protein</fullName>
    </submittedName>
</protein>
<dbReference type="Gene3D" id="3.30.2090.10">
    <property type="entry name" value="Multidrug efflux transporter AcrB TolC docking domain, DN and DC subdomains"/>
    <property type="match status" value="2"/>
</dbReference>
<proteinExistence type="predicted"/>
<dbReference type="PANTHER" id="PTHR32063:SF0">
    <property type="entry name" value="SWARMING MOTILITY PROTEIN SWRC"/>
    <property type="match status" value="1"/>
</dbReference>
<dbReference type="AlphaFoldDB" id="F0RYL1"/>
<dbReference type="Proteomes" id="UP000008466">
    <property type="component" value="Chromosome"/>
</dbReference>
<feature type="transmembrane region" description="Helical" evidence="1">
    <location>
        <begin position="960"/>
        <end position="979"/>
    </location>
</feature>
<dbReference type="GO" id="GO:0042910">
    <property type="term" value="F:xenobiotic transmembrane transporter activity"/>
    <property type="evidence" value="ECO:0007669"/>
    <property type="project" value="TreeGrafter"/>
</dbReference>
<evidence type="ECO:0000256" key="1">
    <source>
        <dbReference type="SAM" id="Phobius"/>
    </source>
</evidence>